<name>A0AAD6ZCA5_9AGAR</name>
<proteinExistence type="predicted"/>
<accession>A0AAD6ZCA5</accession>
<protein>
    <submittedName>
        <fullName evidence="2">Uncharacterized protein</fullName>
    </submittedName>
</protein>
<sequence>MPKAGLADDTSMRECDGAYPYPRRKSDTATTPLLRLRFLPDTHVSFAPRLLPTLRTPGTFTLAVITARGTLTQRQRECCRRERDWAARSLALLSSVLLPSLPTTPARSSSVHTPPHFSPCLAVGGVRAAAEGALVANDAEDCEAKGWWGDVRAGERAVTGEASIGFAATMGFTNPLGDDSSQLSFRVIPVGDSWFWEVREHAARNGRQAEFSHTSLARQRICARRWGVACSRDYLHNV</sequence>
<reference evidence="2" key="1">
    <citation type="submission" date="2023-03" db="EMBL/GenBank/DDBJ databases">
        <title>Massive genome expansion in bonnet fungi (Mycena s.s.) driven by repeated elements and novel gene families across ecological guilds.</title>
        <authorList>
            <consortium name="Lawrence Berkeley National Laboratory"/>
            <person name="Harder C.B."/>
            <person name="Miyauchi S."/>
            <person name="Viragh M."/>
            <person name="Kuo A."/>
            <person name="Thoen E."/>
            <person name="Andreopoulos B."/>
            <person name="Lu D."/>
            <person name="Skrede I."/>
            <person name="Drula E."/>
            <person name="Henrissat B."/>
            <person name="Morin E."/>
            <person name="Kohler A."/>
            <person name="Barry K."/>
            <person name="LaButti K."/>
            <person name="Morin E."/>
            <person name="Salamov A."/>
            <person name="Lipzen A."/>
            <person name="Mereny Z."/>
            <person name="Hegedus B."/>
            <person name="Baldrian P."/>
            <person name="Stursova M."/>
            <person name="Weitz H."/>
            <person name="Taylor A."/>
            <person name="Grigoriev I.V."/>
            <person name="Nagy L.G."/>
            <person name="Martin F."/>
            <person name="Kauserud H."/>
        </authorList>
    </citation>
    <scope>NUCLEOTIDE SEQUENCE</scope>
    <source>
        <strain evidence="2">CBHHK002</strain>
    </source>
</reference>
<gene>
    <name evidence="2" type="ORF">DFH08DRAFT_820860</name>
</gene>
<keyword evidence="3" id="KW-1185">Reference proteome</keyword>
<organism evidence="2 3">
    <name type="scientific">Mycena albidolilacea</name>
    <dbReference type="NCBI Taxonomy" id="1033008"/>
    <lineage>
        <taxon>Eukaryota</taxon>
        <taxon>Fungi</taxon>
        <taxon>Dikarya</taxon>
        <taxon>Basidiomycota</taxon>
        <taxon>Agaricomycotina</taxon>
        <taxon>Agaricomycetes</taxon>
        <taxon>Agaricomycetidae</taxon>
        <taxon>Agaricales</taxon>
        <taxon>Marasmiineae</taxon>
        <taxon>Mycenaceae</taxon>
        <taxon>Mycena</taxon>
    </lineage>
</organism>
<feature type="region of interest" description="Disordered" evidence="1">
    <location>
        <begin position="1"/>
        <end position="26"/>
    </location>
</feature>
<dbReference type="Proteomes" id="UP001218218">
    <property type="component" value="Unassembled WGS sequence"/>
</dbReference>
<dbReference type="AlphaFoldDB" id="A0AAD6ZCA5"/>
<evidence type="ECO:0000256" key="1">
    <source>
        <dbReference type="SAM" id="MobiDB-lite"/>
    </source>
</evidence>
<comment type="caution">
    <text evidence="2">The sequence shown here is derived from an EMBL/GenBank/DDBJ whole genome shotgun (WGS) entry which is preliminary data.</text>
</comment>
<evidence type="ECO:0000313" key="3">
    <source>
        <dbReference type="Proteomes" id="UP001218218"/>
    </source>
</evidence>
<dbReference type="EMBL" id="JARIHO010000063">
    <property type="protein sequence ID" value="KAJ7315260.1"/>
    <property type="molecule type" value="Genomic_DNA"/>
</dbReference>
<evidence type="ECO:0000313" key="2">
    <source>
        <dbReference type="EMBL" id="KAJ7315260.1"/>
    </source>
</evidence>